<feature type="region of interest" description="Disordered" evidence="4">
    <location>
        <begin position="408"/>
        <end position="476"/>
    </location>
</feature>
<dbReference type="InterPro" id="IPR013083">
    <property type="entry name" value="Znf_RING/FYVE/PHD"/>
</dbReference>
<feature type="compositionally biased region" description="Basic and acidic residues" evidence="4">
    <location>
        <begin position="461"/>
        <end position="476"/>
    </location>
</feature>
<accession>A0A7S2DF16</accession>
<evidence type="ECO:0000256" key="2">
    <source>
        <dbReference type="ARBA" id="ARBA00023043"/>
    </source>
</evidence>
<dbReference type="SUPFAM" id="SSF48403">
    <property type="entry name" value="Ankyrin repeat"/>
    <property type="match status" value="1"/>
</dbReference>
<gene>
    <name evidence="5" type="ORF">AAND1436_LOCUS25036</name>
</gene>
<name>A0A7S2DF16_9DINO</name>
<organism evidence="5">
    <name type="scientific">Alexandrium andersonii</name>
    <dbReference type="NCBI Taxonomy" id="327968"/>
    <lineage>
        <taxon>Eukaryota</taxon>
        <taxon>Sar</taxon>
        <taxon>Alveolata</taxon>
        <taxon>Dinophyceae</taxon>
        <taxon>Gonyaulacales</taxon>
        <taxon>Pyrocystaceae</taxon>
        <taxon>Alexandrium</taxon>
    </lineage>
</organism>
<feature type="region of interest" description="Disordered" evidence="4">
    <location>
        <begin position="304"/>
        <end position="364"/>
    </location>
</feature>
<proteinExistence type="predicted"/>
<evidence type="ECO:0000256" key="3">
    <source>
        <dbReference type="PROSITE-ProRule" id="PRU00023"/>
    </source>
</evidence>
<dbReference type="PANTHER" id="PTHR24189:SF50">
    <property type="entry name" value="ANKYRIN REPEAT AND SOCS BOX PROTEIN 2"/>
    <property type="match status" value="1"/>
</dbReference>
<keyword evidence="1" id="KW-0677">Repeat</keyword>
<evidence type="ECO:0000256" key="4">
    <source>
        <dbReference type="SAM" id="MobiDB-lite"/>
    </source>
</evidence>
<dbReference type="PROSITE" id="PS50088">
    <property type="entry name" value="ANK_REPEAT"/>
    <property type="match status" value="1"/>
</dbReference>
<evidence type="ECO:0008006" key="6">
    <source>
        <dbReference type="Google" id="ProtNLM"/>
    </source>
</evidence>
<dbReference type="AlphaFoldDB" id="A0A7S2DF16"/>
<dbReference type="EMBL" id="HBGQ01051633">
    <property type="protein sequence ID" value="CAD9452066.1"/>
    <property type="molecule type" value="Transcribed_RNA"/>
</dbReference>
<dbReference type="InterPro" id="IPR002110">
    <property type="entry name" value="Ankyrin_rpt"/>
</dbReference>
<feature type="repeat" description="ANK" evidence="3">
    <location>
        <begin position="102"/>
        <end position="134"/>
    </location>
</feature>
<protein>
    <recommendedName>
        <fullName evidence="6">RING-type domain-containing protein</fullName>
    </recommendedName>
</protein>
<evidence type="ECO:0000256" key="1">
    <source>
        <dbReference type="ARBA" id="ARBA00022737"/>
    </source>
</evidence>
<dbReference type="PROSITE" id="PS50297">
    <property type="entry name" value="ANK_REP_REGION"/>
    <property type="match status" value="1"/>
</dbReference>
<dbReference type="PANTHER" id="PTHR24189">
    <property type="entry name" value="MYOTROPHIN"/>
    <property type="match status" value="1"/>
</dbReference>
<dbReference type="InterPro" id="IPR036770">
    <property type="entry name" value="Ankyrin_rpt-contain_sf"/>
</dbReference>
<sequence>MDDQDGTSRSWRRMIPCGLEASRMAFSAGGPAPWDPLPRGFALGSGPTIVHAQGPISRREEDATLVTAAGRGAAAEVKEMLAHVSSPNVLARRVTESGSHAHATTALHAAAAKGSLECVQMLLDSGADPRRKLSGLRMLTPLHEAATLEVAKALLSAGASPVAQDPREPDPAWYHRQRGRHKVADFVAAAAREREADAMAHLRRRGEALAAASAADAPPMKAFPSMSSAEVQRARQAWGLVGADMYSLVLSAAGRCSRTKEAVATLVPERLREVLDLECAICMTGLLMEDDCVVLPCGLLGRTPASSSSAAVQQPLAEGERRDEAAEEEAVAEAGAEAHPLGSAHERREGRHKRRARSASTTEAELRMDIAGRLHAFHASCLEKWWAKSCRCPTCRRDVRHWLHSGDRASLPTSGSGSGSAASSPCGASSRSRRRSRGGLVAFDPPELRRGFAPAPALRLRRPETANRDGRRSKFV</sequence>
<dbReference type="Gene3D" id="3.30.40.10">
    <property type="entry name" value="Zinc/RING finger domain, C3HC4 (zinc finger)"/>
    <property type="match status" value="1"/>
</dbReference>
<evidence type="ECO:0000313" key="5">
    <source>
        <dbReference type="EMBL" id="CAD9452066.1"/>
    </source>
</evidence>
<keyword evidence="2 3" id="KW-0040">ANK repeat</keyword>
<dbReference type="InterPro" id="IPR050745">
    <property type="entry name" value="Multifunctional_regulatory"/>
</dbReference>
<feature type="compositionally biased region" description="Low complexity" evidence="4">
    <location>
        <begin position="419"/>
        <end position="430"/>
    </location>
</feature>
<dbReference type="SUPFAM" id="SSF57850">
    <property type="entry name" value="RING/U-box"/>
    <property type="match status" value="1"/>
</dbReference>
<dbReference type="Gene3D" id="1.25.40.20">
    <property type="entry name" value="Ankyrin repeat-containing domain"/>
    <property type="match status" value="1"/>
</dbReference>
<dbReference type="SMART" id="SM00248">
    <property type="entry name" value="ANK"/>
    <property type="match status" value="2"/>
</dbReference>
<dbReference type="Pfam" id="PF12796">
    <property type="entry name" value="Ank_2"/>
    <property type="match status" value="1"/>
</dbReference>
<reference evidence="5" key="1">
    <citation type="submission" date="2021-01" db="EMBL/GenBank/DDBJ databases">
        <authorList>
            <person name="Corre E."/>
            <person name="Pelletier E."/>
            <person name="Niang G."/>
            <person name="Scheremetjew M."/>
            <person name="Finn R."/>
            <person name="Kale V."/>
            <person name="Holt S."/>
            <person name="Cochrane G."/>
            <person name="Meng A."/>
            <person name="Brown T."/>
            <person name="Cohen L."/>
        </authorList>
    </citation>
    <scope>NUCLEOTIDE SEQUENCE</scope>
    <source>
        <strain evidence="5">CCMP2222</strain>
    </source>
</reference>